<dbReference type="EMBL" id="BGZK01002094">
    <property type="protein sequence ID" value="GBP90586.1"/>
    <property type="molecule type" value="Genomic_DNA"/>
</dbReference>
<gene>
    <name evidence="2" type="ORF">EVAR_66624_1</name>
</gene>
<evidence type="ECO:0000313" key="3">
    <source>
        <dbReference type="Proteomes" id="UP000299102"/>
    </source>
</evidence>
<dbReference type="GO" id="GO:0003676">
    <property type="term" value="F:nucleic acid binding"/>
    <property type="evidence" value="ECO:0007669"/>
    <property type="project" value="InterPro"/>
</dbReference>
<comment type="caution">
    <text evidence="2">The sequence shown here is derived from an EMBL/GenBank/DDBJ whole genome shotgun (WGS) entry which is preliminary data.</text>
</comment>
<evidence type="ECO:0000313" key="2">
    <source>
        <dbReference type="EMBL" id="GBP90586.1"/>
    </source>
</evidence>
<evidence type="ECO:0000256" key="1">
    <source>
        <dbReference type="SAM" id="SignalP"/>
    </source>
</evidence>
<sequence>MKLYPLSLFITALTTSNVADDLREGCPTVTTEDNISAYRKVVYQQIYKSTNNYLGTLGLAHPPYSRVVSLCDFYLFPKIKEKLPGTWFMDADEARAAYEMDIEVTPKCE</sequence>
<keyword evidence="3" id="KW-1185">Reference proteome</keyword>
<keyword evidence="1" id="KW-0732">Signal</keyword>
<name>A0A4C1ZQ48_EUMVA</name>
<organism evidence="2 3">
    <name type="scientific">Eumeta variegata</name>
    <name type="common">Bagworm moth</name>
    <name type="synonym">Eumeta japonica</name>
    <dbReference type="NCBI Taxonomy" id="151549"/>
    <lineage>
        <taxon>Eukaryota</taxon>
        <taxon>Metazoa</taxon>
        <taxon>Ecdysozoa</taxon>
        <taxon>Arthropoda</taxon>
        <taxon>Hexapoda</taxon>
        <taxon>Insecta</taxon>
        <taxon>Pterygota</taxon>
        <taxon>Neoptera</taxon>
        <taxon>Endopterygota</taxon>
        <taxon>Lepidoptera</taxon>
        <taxon>Glossata</taxon>
        <taxon>Ditrysia</taxon>
        <taxon>Tineoidea</taxon>
        <taxon>Psychidae</taxon>
        <taxon>Oiketicinae</taxon>
        <taxon>Eumeta</taxon>
    </lineage>
</organism>
<dbReference type="Proteomes" id="UP000299102">
    <property type="component" value="Unassembled WGS sequence"/>
</dbReference>
<dbReference type="AlphaFoldDB" id="A0A4C1ZQ48"/>
<dbReference type="InterPro" id="IPR036397">
    <property type="entry name" value="RNaseH_sf"/>
</dbReference>
<dbReference type="OrthoDB" id="10017160at2759"/>
<feature type="signal peptide" evidence="1">
    <location>
        <begin position="1"/>
        <end position="19"/>
    </location>
</feature>
<reference evidence="2 3" key="1">
    <citation type="journal article" date="2019" name="Commun. Biol.">
        <title>The bagworm genome reveals a unique fibroin gene that provides high tensile strength.</title>
        <authorList>
            <person name="Kono N."/>
            <person name="Nakamura H."/>
            <person name="Ohtoshi R."/>
            <person name="Tomita M."/>
            <person name="Numata K."/>
            <person name="Arakawa K."/>
        </authorList>
    </citation>
    <scope>NUCLEOTIDE SEQUENCE [LARGE SCALE GENOMIC DNA]</scope>
</reference>
<protein>
    <submittedName>
        <fullName evidence="2">Uncharacterized protein</fullName>
    </submittedName>
</protein>
<feature type="chain" id="PRO_5020036342" evidence="1">
    <location>
        <begin position="20"/>
        <end position="109"/>
    </location>
</feature>
<proteinExistence type="predicted"/>
<dbReference type="Gene3D" id="3.30.420.10">
    <property type="entry name" value="Ribonuclease H-like superfamily/Ribonuclease H"/>
    <property type="match status" value="1"/>
</dbReference>
<accession>A0A4C1ZQ48</accession>